<proteinExistence type="predicted"/>
<protein>
    <submittedName>
        <fullName evidence="1">Uncharacterized protein</fullName>
    </submittedName>
</protein>
<dbReference type="EMBL" id="JNBS01003911">
    <property type="protein sequence ID" value="OQR85058.1"/>
    <property type="molecule type" value="Genomic_DNA"/>
</dbReference>
<name>A0A1V9YH75_9STRA</name>
<dbReference type="Proteomes" id="UP000243217">
    <property type="component" value="Unassembled WGS sequence"/>
</dbReference>
<evidence type="ECO:0000313" key="1">
    <source>
        <dbReference type="EMBL" id="OQR85058.1"/>
    </source>
</evidence>
<keyword evidence="2" id="KW-1185">Reference proteome</keyword>
<sequence length="232" mass="26273">MEKIRNGGQILTVLHISSYIKLRQTDWLNSYITDREAHGLRDHGTSLQKLCNNFVASNGYTWRKLKYSKFTVEQLERKKLPFAQNPSAVSETEKHSLLMTAVLTVSHDGKNVTVEFTVQSIFSGTIESSEIESYPEGHVYAVQHNGWMGRPHFAANSVILQLCNVGVTVRPLCPTCALHACMSAVGRWRYGAKLMADGLRNFLSTESGRNYVWNDISEETFRKSFEKAIPVW</sequence>
<dbReference type="STRING" id="74557.A0A1V9YH75"/>
<evidence type="ECO:0000313" key="2">
    <source>
        <dbReference type="Proteomes" id="UP000243217"/>
    </source>
</evidence>
<comment type="caution">
    <text evidence="1">The sequence shown here is derived from an EMBL/GenBank/DDBJ whole genome shotgun (WGS) entry which is preliminary data.</text>
</comment>
<dbReference type="AlphaFoldDB" id="A0A1V9YH75"/>
<organism evidence="1 2">
    <name type="scientific">Thraustotheca clavata</name>
    <dbReference type="NCBI Taxonomy" id="74557"/>
    <lineage>
        <taxon>Eukaryota</taxon>
        <taxon>Sar</taxon>
        <taxon>Stramenopiles</taxon>
        <taxon>Oomycota</taxon>
        <taxon>Saprolegniomycetes</taxon>
        <taxon>Saprolegniales</taxon>
        <taxon>Achlyaceae</taxon>
        <taxon>Thraustotheca</taxon>
    </lineage>
</organism>
<feature type="non-terminal residue" evidence="1">
    <location>
        <position position="232"/>
    </location>
</feature>
<dbReference type="OrthoDB" id="129077at2759"/>
<gene>
    <name evidence="1" type="ORF">THRCLA_23062</name>
</gene>
<accession>A0A1V9YH75</accession>
<reference evidence="1 2" key="1">
    <citation type="journal article" date="2014" name="Genome Biol. Evol.">
        <title>The secreted proteins of Achlya hypogyna and Thraustotheca clavata identify the ancestral oomycete secretome and reveal gene acquisitions by horizontal gene transfer.</title>
        <authorList>
            <person name="Misner I."/>
            <person name="Blouin N."/>
            <person name="Leonard G."/>
            <person name="Richards T.A."/>
            <person name="Lane C.E."/>
        </authorList>
    </citation>
    <scope>NUCLEOTIDE SEQUENCE [LARGE SCALE GENOMIC DNA]</scope>
    <source>
        <strain evidence="1 2">ATCC 34112</strain>
    </source>
</reference>